<evidence type="ECO:0000256" key="8">
    <source>
        <dbReference type="SAM" id="MobiDB-lite"/>
    </source>
</evidence>
<dbReference type="InterPro" id="IPR036864">
    <property type="entry name" value="Zn2-C6_fun-type_DNA-bd_sf"/>
</dbReference>
<feature type="domain" description="Zn(2)-C6 fungal-type" evidence="9">
    <location>
        <begin position="110"/>
        <end position="142"/>
    </location>
</feature>
<dbReference type="AlphaFoldDB" id="A0A8H6YT83"/>
<dbReference type="PROSITE" id="PS50048">
    <property type="entry name" value="ZN2_CY6_FUNGAL_2"/>
    <property type="match status" value="1"/>
</dbReference>
<keyword evidence="2" id="KW-0479">Metal-binding</keyword>
<keyword evidence="7" id="KW-0539">Nucleus</keyword>
<dbReference type="GO" id="GO:0006351">
    <property type="term" value="P:DNA-templated transcription"/>
    <property type="evidence" value="ECO:0007669"/>
    <property type="project" value="InterPro"/>
</dbReference>
<dbReference type="OrthoDB" id="2154091at2759"/>
<feature type="region of interest" description="Disordered" evidence="8">
    <location>
        <begin position="191"/>
        <end position="212"/>
    </location>
</feature>
<dbReference type="PROSITE" id="PS00463">
    <property type="entry name" value="ZN2_CY6_FUNGAL_1"/>
    <property type="match status" value="1"/>
</dbReference>
<dbReference type="Proteomes" id="UP000623467">
    <property type="component" value="Unassembled WGS sequence"/>
</dbReference>
<dbReference type="PANTHER" id="PTHR31313">
    <property type="entry name" value="TY1 ENHANCER ACTIVATOR"/>
    <property type="match status" value="1"/>
</dbReference>
<evidence type="ECO:0000259" key="9">
    <source>
        <dbReference type="PROSITE" id="PS50048"/>
    </source>
</evidence>
<sequence>MDILLRTTPTIRAYSPGFQTKELRRFNKMDLPMNLHCRKNRAPPLAKSLVDISFDAPVDRDHSQIVLRSTSGPDKGTWDDVELTPTTTIKRSMPKGLGHPRTRVPYAAQACTICRLKKTKCDGVRPICGSCAVSGRDDECSWGEAPPRKPRTEDIQALRERADSLQAYAQVLESAFAKCVCQDGTAHLQFRPQPSGERNAWQDVGFDSDTDALDSDEEITKELTLPTQRLKLNDRSGSLLPHGITAPTTLGFDHKPPSEVSPTPVVANPNASYVLQVDGVDISQTHPGIDWARHLPPEVALDRREHDKILDLSFKFFTSWAFRVVPSLFLRDMYRALSVPRFDQPPRTPHYSPMLHNAVVAVSAVFSDDPRLRDPNTRQYFARAAHALVFQEIQRPNISTVLALAFVGTFYTDVGDRTQGELFFGMSSRLSLTLGLGVDSTPLVKSGLIAHDEMIGRNWAYWTIFSLDVFWALYFGREFVGPPQRNTPMPFVDSEMDLQPWHHPPSNIPPQPNYLTRVFFENSTLLVIGRQITDVVNGLRHSSQLEVVPVHEHITRIDQELNNWKRQLPPQLDITPANRRDSTPQRLMLHLVYWWCSITLHRPFFNRRSPEIDHARLCTHAAENILELLETWSTVYTMRLASLTMQQVIFSAGTIFLLRALQATASPPIAHDVLRIALAQAETSVRYLHELGQTWTSAMHAGNILHTMLEGRLKPVIKRRLDERIPLRASHLESPAAFPLRPALSYAPGWTSQLDPATAWSQSKNLTSPSQMQSAPAIFHVESSFFQTAVPDPINRFFLPDFGYFGAPELWEEDLSDSAGPITSPNSSGTRSYQPTPTFFDQNSNDAHLDVQMTDYHT</sequence>
<organism evidence="10 11">
    <name type="scientific">Mycena sanguinolenta</name>
    <dbReference type="NCBI Taxonomy" id="230812"/>
    <lineage>
        <taxon>Eukaryota</taxon>
        <taxon>Fungi</taxon>
        <taxon>Dikarya</taxon>
        <taxon>Basidiomycota</taxon>
        <taxon>Agaricomycotina</taxon>
        <taxon>Agaricomycetes</taxon>
        <taxon>Agaricomycetidae</taxon>
        <taxon>Agaricales</taxon>
        <taxon>Marasmiineae</taxon>
        <taxon>Mycenaceae</taxon>
        <taxon>Mycena</taxon>
    </lineage>
</organism>
<evidence type="ECO:0000256" key="2">
    <source>
        <dbReference type="ARBA" id="ARBA00022723"/>
    </source>
</evidence>
<dbReference type="Gene3D" id="4.10.240.10">
    <property type="entry name" value="Zn(2)-C6 fungal-type DNA-binding domain"/>
    <property type="match status" value="1"/>
</dbReference>
<feature type="region of interest" description="Disordered" evidence="8">
    <location>
        <begin position="816"/>
        <end position="845"/>
    </location>
</feature>
<evidence type="ECO:0000313" key="10">
    <source>
        <dbReference type="EMBL" id="KAF7366753.1"/>
    </source>
</evidence>
<dbReference type="InterPro" id="IPR051615">
    <property type="entry name" value="Transcr_Regulatory_Elem"/>
</dbReference>
<reference evidence="10" key="1">
    <citation type="submission" date="2020-05" db="EMBL/GenBank/DDBJ databases">
        <title>Mycena genomes resolve the evolution of fungal bioluminescence.</title>
        <authorList>
            <person name="Tsai I.J."/>
        </authorList>
    </citation>
    <scope>NUCLEOTIDE SEQUENCE</scope>
    <source>
        <strain evidence="10">160909Yilan</strain>
    </source>
</reference>
<evidence type="ECO:0000256" key="6">
    <source>
        <dbReference type="ARBA" id="ARBA00023163"/>
    </source>
</evidence>
<evidence type="ECO:0000256" key="3">
    <source>
        <dbReference type="ARBA" id="ARBA00022833"/>
    </source>
</evidence>
<dbReference type="SUPFAM" id="SSF57701">
    <property type="entry name" value="Zn2/Cys6 DNA-binding domain"/>
    <property type="match status" value="1"/>
</dbReference>
<proteinExistence type="predicted"/>
<gene>
    <name evidence="10" type="ORF">MSAN_00933500</name>
</gene>
<evidence type="ECO:0000256" key="4">
    <source>
        <dbReference type="ARBA" id="ARBA00023015"/>
    </source>
</evidence>
<keyword evidence="3" id="KW-0862">Zinc</keyword>
<dbReference type="GO" id="GO:0003677">
    <property type="term" value="F:DNA binding"/>
    <property type="evidence" value="ECO:0007669"/>
    <property type="project" value="UniProtKB-KW"/>
</dbReference>
<dbReference type="GO" id="GO:0005634">
    <property type="term" value="C:nucleus"/>
    <property type="evidence" value="ECO:0007669"/>
    <property type="project" value="UniProtKB-SubCell"/>
</dbReference>
<feature type="compositionally biased region" description="Polar residues" evidence="8">
    <location>
        <begin position="821"/>
        <end position="845"/>
    </location>
</feature>
<comment type="subcellular location">
    <subcellularLocation>
        <location evidence="1">Nucleus</location>
    </subcellularLocation>
</comment>
<keyword evidence="4" id="KW-0805">Transcription regulation</keyword>
<protein>
    <submittedName>
        <fullName evidence="10">Zn(2)-C6 fungal-type domain-containing protein</fullName>
    </submittedName>
</protein>
<name>A0A8H6YT83_9AGAR</name>
<keyword evidence="11" id="KW-1185">Reference proteome</keyword>
<evidence type="ECO:0000256" key="5">
    <source>
        <dbReference type="ARBA" id="ARBA00023125"/>
    </source>
</evidence>
<dbReference type="SMART" id="SM00066">
    <property type="entry name" value="GAL4"/>
    <property type="match status" value="1"/>
</dbReference>
<accession>A0A8H6YT83</accession>
<dbReference type="Pfam" id="PF00172">
    <property type="entry name" value="Zn_clus"/>
    <property type="match status" value="1"/>
</dbReference>
<evidence type="ECO:0000256" key="7">
    <source>
        <dbReference type="ARBA" id="ARBA00023242"/>
    </source>
</evidence>
<comment type="caution">
    <text evidence="10">The sequence shown here is derived from an EMBL/GenBank/DDBJ whole genome shotgun (WGS) entry which is preliminary data.</text>
</comment>
<dbReference type="GO" id="GO:0000981">
    <property type="term" value="F:DNA-binding transcription factor activity, RNA polymerase II-specific"/>
    <property type="evidence" value="ECO:0007669"/>
    <property type="project" value="InterPro"/>
</dbReference>
<dbReference type="InterPro" id="IPR007219">
    <property type="entry name" value="XnlR_reg_dom"/>
</dbReference>
<dbReference type="EMBL" id="JACAZH010000006">
    <property type="protein sequence ID" value="KAF7366753.1"/>
    <property type="molecule type" value="Genomic_DNA"/>
</dbReference>
<dbReference type="CDD" id="cd00067">
    <property type="entry name" value="GAL4"/>
    <property type="match status" value="1"/>
</dbReference>
<keyword evidence="5" id="KW-0238">DNA-binding</keyword>
<dbReference type="Pfam" id="PF04082">
    <property type="entry name" value="Fungal_trans"/>
    <property type="match status" value="1"/>
</dbReference>
<dbReference type="PANTHER" id="PTHR31313:SF81">
    <property type="entry name" value="TY1 ENHANCER ACTIVATOR"/>
    <property type="match status" value="1"/>
</dbReference>
<dbReference type="CDD" id="cd12148">
    <property type="entry name" value="fungal_TF_MHR"/>
    <property type="match status" value="1"/>
</dbReference>
<dbReference type="GO" id="GO:0008270">
    <property type="term" value="F:zinc ion binding"/>
    <property type="evidence" value="ECO:0007669"/>
    <property type="project" value="InterPro"/>
</dbReference>
<dbReference type="InterPro" id="IPR001138">
    <property type="entry name" value="Zn2Cys6_DnaBD"/>
</dbReference>
<keyword evidence="6" id="KW-0804">Transcription</keyword>
<evidence type="ECO:0000313" key="11">
    <source>
        <dbReference type="Proteomes" id="UP000623467"/>
    </source>
</evidence>
<evidence type="ECO:0000256" key="1">
    <source>
        <dbReference type="ARBA" id="ARBA00004123"/>
    </source>
</evidence>